<proteinExistence type="predicted"/>
<dbReference type="Pfam" id="PF07394">
    <property type="entry name" value="DUF1501"/>
    <property type="match status" value="1"/>
</dbReference>
<accession>A0A9X3CC51</accession>
<dbReference type="Proteomes" id="UP001155586">
    <property type="component" value="Unassembled WGS sequence"/>
</dbReference>
<dbReference type="PANTHER" id="PTHR43737:SF1">
    <property type="entry name" value="DUF1501 DOMAIN-CONTAINING PROTEIN"/>
    <property type="match status" value="1"/>
</dbReference>
<gene>
    <name evidence="3" type="ORF">MD483_03815</name>
</gene>
<keyword evidence="4" id="KW-1185">Reference proteome</keyword>
<dbReference type="PROSITE" id="PS51318">
    <property type="entry name" value="TAT"/>
    <property type="match status" value="1"/>
</dbReference>
<dbReference type="InterPro" id="IPR010869">
    <property type="entry name" value="DUF1501"/>
</dbReference>
<protein>
    <submittedName>
        <fullName evidence="3">DUF1501 domain-containing protein</fullName>
    </submittedName>
</protein>
<comment type="caution">
    <text evidence="3">The sequence shown here is derived from an EMBL/GenBank/DDBJ whole genome shotgun (WGS) entry which is preliminary data.</text>
</comment>
<sequence length="587" mass="64903">MTVSRRAFLKGSLSGVGVTAFNLSSPLAHALSPNCDTPAPQKALVGINLGGGNDGFNCFVPKADKEYALYRALRSNLAFEKDQLLDLNFAHDSLKLALSPELEAMKWLFDGNKAVPIVNVGPRMQPRERAHDIDKLKPIHLYSHNHQSAITQTYTGNSISNEGWGGRSAYLLETGYNLNELEPIFEVGSQSVWTNSKEKTANRIGTSMPPKMSLHNQGQQLFEAFRDKKMTSQSIFKQYYSELCIDAREKFDEFEKILVDEENCPYGFNLDTSLGKQLRVVLLLLLARDAFQHPAQFFSVTLGGFDTHSNQTRDQGELLRLLASQLSVFYRNLDQEGLTDSVTTFTFSEFGRTLIPNGSGTDHGWGNCQMVLGGDLNGNQVHGIWPDLSSSSADLLSRGRVVPTMSVDLFHATLLSWVGVKNDGIEAMFPTLVGYDPGAIPIFKSCGQSPANKLNIIGASASEENPNGIDKIAHGIDGDLNTKWSANGRNIEYTVELESVSTVTMLKFAQAKGDERRYYLDIEVSQDGIKFEDATSIDTAGQSDQMVEYPIGSYQAKYIRFVCQGNSDTNASLAQWNNFRHVEVWGQ</sequence>
<dbReference type="PANTHER" id="PTHR43737">
    <property type="entry name" value="BLL7424 PROTEIN"/>
    <property type="match status" value="1"/>
</dbReference>
<feature type="signal peptide" evidence="1">
    <location>
        <begin position="1"/>
        <end position="30"/>
    </location>
</feature>
<dbReference type="Pfam" id="PF00754">
    <property type="entry name" value="F5_F8_type_C"/>
    <property type="match status" value="1"/>
</dbReference>
<name>A0A9X3CC51_9VIBR</name>
<feature type="chain" id="PRO_5040938285" evidence="1">
    <location>
        <begin position="31"/>
        <end position="587"/>
    </location>
</feature>
<dbReference type="EMBL" id="JAKRRX010000012">
    <property type="protein sequence ID" value="MCW8332955.1"/>
    <property type="molecule type" value="Genomic_DNA"/>
</dbReference>
<evidence type="ECO:0000313" key="4">
    <source>
        <dbReference type="Proteomes" id="UP001155586"/>
    </source>
</evidence>
<evidence type="ECO:0000256" key="1">
    <source>
        <dbReference type="SAM" id="SignalP"/>
    </source>
</evidence>
<dbReference type="SUPFAM" id="SSF49785">
    <property type="entry name" value="Galactose-binding domain-like"/>
    <property type="match status" value="1"/>
</dbReference>
<dbReference type="RefSeq" id="WP_265686649.1">
    <property type="nucleotide sequence ID" value="NZ_JAKRRX010000012.1"/>
</dbReference>
<evidence type="ECO:0000313" key="3">
    <source>
        <dbReference type="EMBL" id="MCW8332955.1"/>
    </source>
</evidence>
<dbReference type="InterPro" id="IPR006311">
    <property type="entry name" value="TAT_signal"/>
</dbReference>
<dbReference type="Gene3D" id="2.60.120.260">
    <property type="entry name" value="Galactose-binding domain-like"/>
    <property type="match status" value="1"/>
</dbReference>
<organism evidence="3 4">
    <name type="scientific">Vibrio paucivorans</name>
    <dbReference type="NCBI Taxonomy" id="2829489"/>
    <lineage>
        <taxon>Bacteria</taxon>
        <taxon>Pseudomonadati</taxon>
        <taxon>Pseudomonadota</taxon>
        <taxon>Gammaproteobacteria</taxon>
        <taxon>Vibrionales</taxon>
        <taxon>Vibrionaceae</taxon>
        <taxon>Vibrio</taxon>
    </lineage>
</organism>
<feature type="domain" description="F5/8 type C" evidence="2">
    <location>
        <begin position="459"/>
        <end position="570"/>
    </location>
</feature>
<dbReference type="InterPro" id="IPR000421">
    <property type="entry name" value="FA58C"/>
</dbReference>
<dbReference type="AlphaFoldDB" id="A0A9X3CC51"/>
<dbReference type="InterPro" id="IPR008979">
    <property type="entry name" value="Galactose-bd-like_sf"/>
</dbReference>
<evidence type="ECO:0000259" key="2">
    <source>
        <dbReference type="Pfam" id="PF00754"/>
    </source>
</evidence>
<reference evidence="3" key="1">
    <citation type="submission" date="2022-02" db="EMBL/GenBank/DDBJ databases">
        <title>Vibrio sp. nov., a new bacterium isolated from Bohai sea, China.</title>
        <authorList>
            <person name="Yuan Y."/>
        </authorList>
    </citation>
    <scope>NUCLEOTIDE SEQUENCE</scope>
    <source>
        <strain evidence="3">DBSS07</strain>
    </source>
</reference>
<keyword evidence="1" id="KW-0732">Signal</keyword>